<dbReference type="PANTHER" id="PTHR36694">
    <property type="entry name" value="PASIFLORA 1, ISOFORM A-RELATED"/>
    <property type="match status" value="1"/>
</dbReference>
<feature type="transmembrane region" description="Helical" evidence="1">
    <location>
        <begin position="96"/>
        <end position="116"/>
    </location>
</feature>
<keyword evidence="1" id="KW-0812">Transmembrane</keyword>
<dbReference type="Proteomes" id="UP000639338">
    <property type="component" value="Unassembled WGS sequence"/>
</dbReference>
<dbReference type="Pfam" id="PF15860">
    <property type="entry name" value="DUF4728"/>
    <property type="match status" value="1"/>
</dbReference>
<feature type="transmembrane region" description="Helical" evidence="1">
    <location>
        <begin position="24"/>
        <end position="44"/>
    </location>
</feature>
<gene>
    <name evidence="2" type="ORF">HCN44_011351</name>
</gene>
<dbReference type="EMBL" id="JACMRX010000003">
    <property type="protein sequence ID" value="KAF7994082.1"/>
    <property type="molecule type" value="Genomic_DNA"/>
</dbReference>
<dbReference type="GO" id="GO:0060857">
    <property type="term" value="P:establishment of glial blood-brain barrier"/>
    <property type="evidence" value="ECO:0007669"/>
    <property type="project" value="TreeGrafter"/>
</dbReference>
<dbReference type="GO" id="GO:0019991">
    <property type="term" value="P:septate junction assembly"/>
    <property type="evidence" value="ECO:0007669"/>
    <property type="project" value="TreeGrafter"/>
</dbReference>
<evidence type="ECO:0008006" key="4">
    <source>
        <dbReference type="Google" id="ProtNLM"/>
    </source>
</evidence>
<evidence type="ECO:0000313" key="2">
    <source>
        <dbReference type="EMBL" id="KAF7994082.1"/>
    </source>
</evidence>
<dbReference type="OrthoDB" id="6572371at2759"/>
<name>A0A835CS90_APHGI</name>
<keyword evidence="1" id="KW-1133">Transmembrane helix</keyword>
<dbReference type="GO" id="GO:0005886">
    <property type="term" value="C:plasma membrane"/>
    <property type="evidence" value="ECO:0007669"/>
    <property type="project" value="TreeGrafter"/>
</dbReference>
<protein>
    <recommendedName>
        <fullName evidence="4">Gustatory receptor</fullName>
    </recommendedName>
</protein>
<feature type="transmembrane region" description="Helical" evidence="1">
    <location>
        <begin position="122"/>
        <end position="149"/>
    </location>
</feature>
<accession>A0A835CS90</accession>
<dbReference type="GO" id="GO:0035159">
    <property type="term" value="P:regulation of tube length, open tracheal system"/>
    <property type="evidence" value="ECO:0007669"/>
    <property type="project" value="TreeGrafter"/>
</dbReference>
<dbReference type="AlphaFoldDB" id="A0A835CS90"/>
<reference evidence="2 3" key="1">
    <citation type="submission" date="2020-08" db="EMBL/GenBank/DDBJ databases">
        <title>Aphidius gifuensis genome sequencing and assembly.</title>
        <authorList>
            <person name="Du Z."/>
        </authorList>
    </citation>
    <scope>NUCLEOTIDE SEQUENCE [LARGE SCALE GENOMIC DNA]</scope>
    <source>
        <strain evidence="2">YNYX2018</strain>
        <tissue evidence="2">Adults</tissue>
    </source>
</reference>
<organism evidence="2 3">
    <name type="scientific">Aphidius gifuensis</name>
    <name type="common">Parasitoid wasp</name>
    <dbReference type="NCBI Taxonomy" id="684658"/>
    <lineage>
        <taxon>Eukaryota</taxon>
        <taxon>Metazoa</taxon>
        <taxon>Ecdysozoa</taxon>
        <taxon>Arthropoda</taxon>
        <taxon>Hexapoda</taxon>
        <taxon>Insecta</taxon>
        <taxon>Pterygota</taxon>
        <taxon>Neoptera</taxon>
        <taxon>Endopterygota</taxon>
        <taxon>Hymenoptera</taxon>
        <taxon>Apocrita</taxon>
        <taxon>Ichneumonoidea</taxon>
        <taxon>Braconidae</taxon>
        <taxon>Aphidiinae</taxon>
        <taxon>Aphidius</taxon>
    </lineage>
</organism>
<feature type="transmembrane region" description="Helical" evidence="1">
    <location>
        <begin position="64"/>
        <end position="89"/>
    </location>
</feature>
<evidence type="ECO:0000313" key="3">
    <source>
        <dbReference type="Proteomes" id="UP000639338"/>
    </source>
</evidence>
<sequence length="170" mass="19816">MTILSSCWSPIIWTNNVKTGSKVVASYTTALSFVLITLTIYQMIGGESTQLYNPLFDFDIRDSLQVAGSFVIGFLSFLIISSGLVMFGISQEVRGWLLPWLILWMIFMVCQLLFGVRLLYRYYVFVDVVLITMIDYLWMAYNFYCWLCVYSVYKEFAKRASPNIEYLQWP</sequence>
<keyword evidence="3" id="KW-1185">Reference proteome</keyword>
<dbReference type="InterPro" id="IPR031720">
    <property type="entry name" value="DUF4728"/>
</dbReference>
<dbReference type="PANTHER" id="PTHR36694:SF11">
    <property type="entry name" value="LP21121P-RELATED"/>
    <property type="match status" value="1"/>
</dbReference>
<proteinExistence type="predicted"/>
<keyword evidence="1" id="KW-0472">Membrane</keyword>
<comment type="caution">
    <text evidence="2">The sequence shown here is derived from an EMBL/GenBank/DDBJ whole genome shotgun (WGS) entry which is preliminary data.</text>
</comment>
<evidence type="ECO:0000256" key="1">
    <source>
        <dbReference type="SAM" id="Phobius"/>
    </source>
</evidence>